<comment type="similarity">
    <text evidence="2">Belongs to the CWC22 family.</text>
</comment>
<feature type="region of interest" description="Disordered" evidence="7">
    <location>
        <begin position="284"/>
        <end position="310"/>
    </location>
</feature>
<keyword evidence="4" id="KW-0508">mRNA splicing</keyword>
<dbReference type="InterPro" id="IPR003890">
    <property type="entry name" value="MIF4G-like_typ-3"/>
</dbReference>
<feature type="compositionally biased region" description="Basic and acidic residues" evidence="7">
    <location>
        <begin position="539"/>
        <end position="553"/>
    </location>
</feature>
<evidence type="ECO:0000259" key="8">
    <source>
        <dbReference type="PROSITE" id="PS51366"/>
    </source>
</evidence>
<sequence>MNQEPLLLANDDQDQIKNISCDVEAQKKSWMALKRSIKALVRDINQSNIRNTVAQLLALNIKRGRGLVAREIIRCQLSDPATKVPLYASLVAVLNSKVPQLGKLLCNRLLLQFNKSYLANNWKRCRLSLLFICHLTLQNVVSEILLLQLIQLFLDRPTNGGIELTVEISKVCGALLMSSSAAATNMILGRLKDILQDDPSVSGNSKGSIKHVLGLARAGFRSPRKTDEASDLISVDAKDQEKHDIVLGEPLKSRDYLNVFRFDPNFEDSEKDYQTNVKHLIIEAQEEKKGDEEGDGEKEEEEISQEKGLAAPVQPQVQEKVTDMTQSHLLDLQKQVYLTVMSSMSADEAVHKLLKLQFRDKRAKQDHARTLADMIIRCCSQEKTYSKFFGIIGEKLCARSEDWHQQFVGLFKSYYESIDSFETKSLRNIGKFFGHLFASDVVALDQAWDEIRITEQDTTPAKRILLKFIFQEMVEALGVASVKKRLLYDEHVKRHITGVFPVVGVDWNDADDIRFSINFFTAIGLGILTEEMRDVLKNLPEPELRGRTRDRSSSRSSYTSGSSYSRSRSSSRSRSFSRSRSASQNSKRS</sequence>
<evidence type="ECO:0000313" key="9">
    <source>
        <dbReference type="EMBL" id="CAK9439703.1"/>
    </source>
</evidence>
<evidence type="ECO:0000256" key="2">
    <source>
        <dbReference type="ARBA" id="ARBA00006856"/>
    </source>
</evidence>
<dbReference type="EMBL" id="OZ022408">
    <property type="protein sequence ID" value="CAK9439703.1"/>
    <property type="molecule type" value="Genomic_DNA"/>
</dbReference>
<keyword evidence="3" id="KW-0507">mRNA processing</keyword>
<evidence type="ECO:0000256" key="1">
    <source>
        <dbReference type="ARBA" id="ARBA00004123"/>
    </source>
</evidence>
<feature type="region of interest" description="Disordered" evidence="7">
    <location>
        <begin position="539"/>
        <end position="589"/>
    </location>
</feature>
<reference evidence="9 10" key="1">
    <citation type="submission" date="2024-03" db="EMBL/GenBank/DDBJ databases">
        <authorList>
            <person name="Brejova B."/>
        </authorList>
    </citation>
    <scope>NUCLEOTIDE SEQUENCE [LARGE SCALE GENOMIC DNA]</scope>
    <source>
        <strain evidence="9 10">CBS 14171</strain>
    </source>
</reference>
<dbReference type="InterPro" id="IPR003891">
    <property type="entry name" value="Initiation_fac_eIF4g_MI"/>
</dbReference>
<keyword evidence="5" id="KW-0539">Nucleus</keyword>
<dbReference type="Gene3D" id="1.25.40.180">
    <property type="match status" value="1"/>
</dbReference>
<protein>
    <recommendedName>
        <fullName evidence="6">Pre-mRNA-splicing factor CWC22</fullName>
    </recommendedName>
</protein>
<feature type="compositionally biased region" description="Low complexity" evidence="7">
    <location>
        <begin position="578"/>
        <end position="589"/>
    </location>
</feature>
<evidence type="ECO:0000256" key="7">
    <source>
        <dbReference type="SAM" id="MobiDB-lite"/>
    </source>
</evidence>
<dbReference type="InterPro" id="IPR016024">
    <property type="entry name" value="ARM-type_fold"/>
</dbReference>
<dbReference type="SUPFAM" id="SSF48371">
    <property type="entry name" value="ARM repeat"/>
    <property type="match status" value="1"/>
</dbReference>
<feature type="compositionally biased region" description="Acidic residues" evidence="7">
    <location>
        <begin position="292"/>
        <end position="303"/>
    </location>
</feature>
<dbReference type="PROSITE" id="PS51366">
    <property type="entry name" value="MI"/>
    <property type="match status" value="1"/>
</dbReference>
<dbReference type="PANTHER" id="PTHR18034:SF3">
    <property type="entry name" value="PRE-MRNA-SPLICING FACTOR CWC22 HOMOLOG"/>
    <property type="match status" value="1"/>
</dbReference>
<evidence type="ECO:0000313" key="10">
    <source>
        <dbReference type="Proteomes" id="UP001497383"/>
    </source>
</evidence>
<feature type="compositionally biased region" description="Low complexity" evidence="7">
    <location>
        <begin position="554"/>
        <end position="568"/>
    </location>
</feature>
<dbReference type="Proteomes" id="UP001497383">
    <property type="component" value="Chromosome 4"/>
</dbReference>
<accession>A0ABP0ZN64</accession>
<dbReference type="GeneID" id="92208999"/>
<comment type="subcellular location">
    <subcellularLocation>
        <location evidence="1">Nucleus</location>
    </subcellularLocation>
</comment>
<evidence type="ECO:0000256" key="3">
    <source>
        <dbReference type="ARBA" id="ARBA00022664"/>
    </source>
</evidence>
<name>A0ABP0ZN64_9ASCO</name>
<evidence type="ECO:0000256" key="5">
    <source>
        <dbReference type="ARBA" id="ARBA00023242"/>
    </source>
</evidence>
<dbReference type="Pfam" id="PF02847">
    <property type="entry name" value="MA3"/>
    <property type="match status" value="1"/>
</dbReference>
<keyword evidence="10" id="KW-1185">Reference proteome</keyword>
<proteinExistence type="inferred from homology"/>
<dbReference type="PANTHER" id="PTHR18034">
    <property type="entry name" value="CELL CYCLE CONTROL PROTEIN CWF22-RELATED"/>
    <property type="match status" value="1"/>
</dbReference>
<dbReference type="SMART" id="SM00543">
    <property type="entry name" value="MIF4G"/>
    <property type="match status" value="1"/>
</dbReference>
<dbReference type="Pfam" id="PF02854">
    <property type="entry name" value="MIF4G"/>
    <property type="match status" value="1"/>
</dbReference>
<evidence type="ECO:0000256" key="6">
    <source>
        <dbReference type="ARBA" id="ARBA00040804"/>
    </source>
</evidence>
<feature type="domain" description="MI" evidence="8">
    <location>
        <begin position="331"/>
        <end position="452"/>
    </location>
</feature>
<organism evidence="9 10">
    <name type="scientific">Lodderomyces beijingensis</name>
    <dbReference type="NCBI Taxonomy" id="1775926"/>
    <lineage>
        <taxon>Eukaryota</taxon>
        <taxon>Fungi</taxon>
        <taxon>Dikarya</taxon>
        <taxon>Ascomycota</taxon>
        <taxon>Saccharomycotina</taxon>
        <taxon>Pichiomycetes</taxon>
        <taxon>Debaryomycetaceae</taxon>
        <taxon>Candida/Lodderomyces clade</taxon>
        <taxon>Lodderomyces</taxon>
    </lineage>
</organism>
<evidence type="ECO:0000256" key="4">
    <source>
        <dbReference type="ARBA" id="ARBA00023187"/>
    </source>
</evidence>
<dbReference type="SMART" id="SM00544">
    <property type="entry name" value="MA3"/>
    <property type="match status" value="1"/>
</dbReference>
<gene>
    <name evidence="9" type="ORF">LODBEIA_P38030</name>
</gene>
<dbReference type="RefSeq" id="XP_066830741.1">
    <property type="nucleotide sequence ID" value="XM_066973954.1"/>
</dbReference>
<dbReference type="InterPro" id="IPR050781">
    <property type="entry name" value="CWC22_splicing_factor"/>
</dbReference>